<gene>
    <name evidence="1" type="ORF">CLUMA_CG021168</name>
</gene>
<evidence type="ECO:0000313" key="2">
    <source>
        <dbReference type="Proteomes" id="UP000183832"/>
    </source>
</evidence>
<sequence length="76" mass="8676">MDTCCHEMALILRAPYPALLPTPNNIRKEQQSFLEIVSLPPTSPADFLRFFAAFWAFYVDFLFYSQQGNNVDKGDG</sequence>
<accession>A0A1J1J6H1</accession>
<name>A0A1J1J6H1_9DIPT</name>
<keyword evidence="2" id="KW-1185">Reference proteome</keyword>
<reference evidence="1 2" key="1">
    <citation type="submission" date="2015-04" db="EMBL/GenBank/DDBJ databases">
        <authorList>
            <person name="Syromyatnikov M.Y."/>
            <person name="Popov V.N."/>
        </authorList>
    </citation>
    <scope>NUCLEOTIDE SEQUENCE [LARGE SCALE GENOMIC DNA]</scope>
</reference>
<organism evidence="1 2">
    <name type="scientific">Clunio marinus</name>
    <dbReference type="NCBI Taxonomy" id="568069"/>
    <lineage>
        <taxon>Eukaryota</taxon>
        <taxon>Metazoa</taxon>
        <taxon>Ecdysozoa</taxon>
        <taxon>Arthropoda</taxon>
        <taxon>Hexapoda</taxon>
        <taxon>Insecta</taxon>
        <taxon>Pterygota</taxon>
        <taxon>Neoptera</taxon>
        <taxon>Endopterygota</taxon>
        <taxon>Diptera</taxon>
        <taxon>Nematocera</taxon>
        <taxon>Chironomoidea</taxon>
        <taxon>Chironomidae</taxon>
        <taxon>Clunio</taxon>
    </lineage>
</organism>
<dbReference type="EMBL" id="CVRI01000074">
    <property type="protein sequence ID" value="CRL07992.1"/>
    <property type="molecule type" value="Genomic_DNA"/>
</dbReference>
<dbReference type="Proteomes" id="UP000183832">
    <property type="component" value="Unassembled WGS sequence"/>
</dbReference>
<protein>
    <submittedName>
        <fullName evidence="1">CLUMA_CG021168, isoform A</fullName>
    </submittedName>
</protein>
<proteinExistence type="predicted"/>
<dbReference type="AlphaFoldDB" id="A0A1J1J6H1"/>
<evidence type="ECO:0000313" key="1">
    <source>
        <dbReference type="EMBL" id="CRL07992.1"/>
    </source>
</evidence>